<dbReference type="Gene3D" id="3.90.1300.10">
    <property type="entry name" value="Amidase signature (AS) domain"/>
    <property type="match status" value="1"/>
</dbReference>
<dbReference type="InterPro" id="IPR036928">
    <property type="entry name" value="AS_sf"/>
</dbReference>
<dbReference type="KEGG" id="tom:BWR18_05815"/>
<evidence type="ECO:0000259" key="1">
    <source>
        <dbReference type="Pfam" id="PF01425"/>
    </source>
</evidence>
<evidence type="ECO:0000313" key="3">
    <source>
        <dbReference type="Proteomes" id="UP000186336"/>
    </source>
</evidence>
<name>A0A1P8MTD5_9RHOB</name>
<dbReference type="PANTHER" id="PTHR11895">
    <property type="entry name" value="TRANSAMIDASE"/>
    <property type="match status" value="1"/>
</dbReference>
<dbReference type="GO" id="GO:0003824">
    <property type="term" value="F:catalytic activity"/>
    <property type="evidence" value="ECO:0007669"/>
    <property type="project" value="InterPro"/>
</dbReference>
<sequence length="469" mass="49559">MIEQGALALRARMDAGEMSASDLMAETLTRIDAVNPAVNAIVSLRDPDTLMAEARAADAAPNTGWLHGIPMAIKDLANAAGLPTSMGSPLFAGQVAASDDIMVARLRAAGAIIIGKTNTPEFGLGSHSINPVFGPTRNPYDTSRSAGGSSGGAGVALATSMLSVADGSDMMGSLRNPAGWNNVYGMRPSWGLVPSEPQGDSFLHQLSTNGPMARTPADLAALLDTMAGADPRQPHGVDAPPTLPQISGGADGMRIGWLGDWGGALTMEEGILDLCADALAQMETLGVTTDALNAPFDRDALWHSWITLRSWAVAGGLGVLHADPTKRTHLKDTAIWEVERGLALSAMEVHRASVTRSEWFKTAATLFEQFDVLALPSAQMWPFDVTLDWPRSIAGQAMDTYHRWMEVVIPASLLGLPAICVPAGFGGPHDLPMGLQLIGRRGSDAMLLRLAQTWHDATNWPARRPPSGM</sequence>
<dbReference type="STRING" id="299262.BWR18_05815"/>
<dbReference type="InterPro" id="IPR023631">
    <property type="entry name" value="Amidase_dom"/>
</dbReference>
<dbReference type="EMBL" id="CP019312">
    <property type="protein sequence ID" value="APX11253.1"/>
    <property type="molecule type" value="Genomic_DNA"/>
</dbReference>
<reference evidence="2 3" key="1">
    <citation type="submission" date="2017-01" db="EMBL/GenBank/DDBJ databases">
        <title>Complete genome of Tateyamaria omphalii DOK1-4 isolated from seawater in Dokdo.</title>
        <authorList>
            <person name="Kim J.H."/>
            <person name="Chi W.-J."/>
        </authorList>
    </citation>
    <scope>NUCLEOTIDE SEQUENCE [LARGE SCALE GENOMIC DNA]</scope>
    <source>
        <strain evidence="2 3">DOK1-4</strain>
    </source>
</reference>
<feature type="domain" description="Amidase" evidence="1">
    <location>
        <begin position="23"/>
        <end position="448"/>
    </location>
</feature>
<dbReference type="SUPFAM" id="SSF75304">
    <property type="entry name" value="Amidase signature (AS) enzymes"/>
    <property type="match status" value="1"/>
</dbReference>
<dbReference type="RefSeq" id="WP_076627117.1">
    <property type="nucleotide sequence ID" value="NZ_CP019312.1"/>
</dbReference>
<dbReference type="AlphaFoldDB" id="A0A1P8MTD5"/>
<dbReference type="Proteomes" id="UP000186336">
    <property type="component" value="Chromosome"/>
</dbReference>
<dbReference type="Pfam" id="PF01425">
    <property type="entry name" value="Amidase"/>
    <property type="match status" value="1"/>
</dbReference>
<dbReference type="NCBIfam" id="NF005686">
    <property type="entry name" value="PRK07486.1"/>
    <property type="match status" value="1"/>
</dbReference>
<evidence type="ECO:0000313" key="2">
    <source>
        <dbReference type="EMBL" id="APX11253.1"/>
    </source>
</evidence>
<keyword evidence="3" id="KW-1185">Reference proteome</keyword>
<organism evidence="2 3">
    <name type="scientific">Tateyamaria omphalii</name>
    <dbReference type="NCBI Taxonomy" id="299262"/>
    <lineage>
        <taxon>Bacteria</taxon>
        <taxon>Pseudomonadati</taxon>
        <taxon>Pseudomonadota</taxon>
        <taxon>Alphaproteobacteria</taxon>
        <taxon>Rhodobacterales</taxon>
        <taxon>Roseobacteraceae</taxon>
        <taxon>Tateyamaria</taxon>
    </lineage>
</organism>
<accession>A0A1P8MTD5</accession>
<dbReference type="OrthoDB" id="9777859at2"/>
<dbReference type="InterPro" id="IPR000120">
    <property type="entry name" value="Amidase"/>
</dbReference>
<protein>
    <submittedName>
        <fullName evidence="2">Amidase</fullName>
    </submittedName>
</protein>
<proteinExistence type="predicted"/>
<dbReference type="PANTHER" id="PTHR11895:SF76">
    <property type="entry name" value="INDOLEACETAMIDE HYDROLASE"/>
    <property type="match status" value="1"/>
</dbReference>
<gene>
    <name evidence="2" type="ORF">BWR18_05815</name>
</gene>